<evidence type="ECO:0000256" key="4">
    <source>
        <dbReference type="ARBA" id="ARBA00022692"/>
    </source>
</evidence>
<organism evidence="10 11">
    <name type="scientific">Desulfuromonas thiophila</name>
    <dbReference type="NCBI Taxonomy" id="57664"/>
    <lineage>
        <taxon>Bacteria</taxon>
        <taxon>Pseudomonadati</taxon>
        <taxon>Thermodesulfobacteriota</taxon>
        <taxon>Desulfuromonadia</taxon>
        <taxon>Desulfuromonadales</taxon>
        <taxon>Desulfuromonadaceae</taxon>
        <taxon>Desulfuromonas</taxon>
    </lineage>
</organism>
<evidence type="ECO:0000256" key="8">
    <source>
        <dbReference type="SAM" id="Phobius"/>
    </source>
</evidence>
<feature type="transmembrane region" description="Helical" evidence="8">
    <location>
        <begin position="457"/>
        <end position="475"/>
    </location>
</feature>
<feature type="transmembrane region" description="Helical" evidence="8">
    <location>
        <begin position="349"/>
        <end position="367"/>
    </location>
</feature>
<evidence type="ECO:0000256" key="2">
    <source>
        <dbReference type="ARBA" id="ARBA00005346"/>
    </source>
</evidence>
<evidence type="ECO:0000256" key="1">
    <source>
        <dbReference type="ARBA" id="ARBA00004651"/>
    </source>
</evidence>
<feature type="transmembrane region" description="Helical" evidence="8">
    <location>
        <begin position="418"/>
        <end position="437"/>
    </location>
</feature>
<dbReference type="GO" id="GO:0042773">
    <property type="term" value="P:ATP synthesis coupled electron transport"/>
    <property type="evidence" value="ECO:0007669"/>
    <property type="project" value="InterPro"/>
</dbReference>
<feature type="transmembrane region" description="Helical" evidence="8">
    <location>
        <begin position="215"/>
        <end position="236"/>
    </location>
</feature>
<dbReference type="PRINTS" id="PR01437">
    <property type="entry name" value="NUOXDRDTASE4"/>
</dbReference>
<dbReference type="Proteomes" id="UP000243205">
    <property type="component" value="Unassembled WGS sequence"/>
</dbReference>
<dbReference type="InterPro" id="IPR001750">
    <property type="entry name" value="ND/Mrp_TM"/>
</dbReference>
<feature type="transmembrane region" description="Helical" evidence="8">
    <location>
        <begin position="319"/>
        <end position="342"/>
    </location>
</feature>
<comment type="subcellular location">
    <subcellularLocation>
        <location evidence="1">Cell membrane</location>
        <topology evidence="1">Multi-pass membrane protein</topology>
    </subcellularLocation>
    <subcellularLocation>
        <location evidence="7">Membrane</location>
        <topology evidence="7">Multi-pass membrane protein</topology>
    </subcellularLocation>
</comment>
<dbReference type="InterPro" id="IPR003918">
    <property type="entry name" value="NADH_UbQ_OxRdtase"/>
</dbReference>
<keyword evidence="5 8" id="KW-1133">Transmembrane helix</keyword>
<keyword evidence="4 7" id="KW-0812">Transmembrane</keyword>
<evidence type="ECO:0000256" key="5">
    <source>
        <dbReference type="ARBA" id="ARBA00022989"/>
    </source>
</evidence>
<evidence type="ECO:0000256" key="7">
    <source>
        <dbReference type="RuleBase" id="RU000320"/>
    </source>
</evidence>
<evidence type="ECO:0000259" key="9">
    <source>
        <dbReference type="Pfam" id="PF00361"/>
    </source>
</evidence>
<feature type="domain" description="NADH:quinone oxidoreductase/Mrp antiporter transmembrane" evidence="9">
    <location>
        <begin position="131"/>
        <end position="428"/>
    </location>
</feature>
<feature type="transmembrane region" description="Helical" evidence="8">
    <location>
        <begin position="165"/>
        <end position="184"/>
    </location>
</feature>
<dbReference type="GO" id="GO:0005886">
    <property type="term" value="C:plasma membrane"/>
    <property type="evidence" value="ECO:0007669"/>
    <property type="project" value="UniProtKB-SubCell"/>
</dbReference>
<evidence type="ECO:0000256" key="3">
    <source>
        <dbReference type="ARBA" id="ARBA00022475"/>
    </source>
</evidence>
<evidence type="ECO:0000313" key="11">
    <source>
        <dbReference type="Proteomes" id="UP000243205"/>
    </source>
</evidence>
<dbReference type="OrthoDB" id="9781596at2"/>
<comment type="similarity">
    <text evidence="2">Belongs to the CPA3 antiporters (TC 2.A.63) subunit D family.</text>
</comment>
<sequence length="495" mass="53392">MNLLPLLPVLLPLLCAPLCLLMRGATTVWALTCACTLACFASSLLLAQSLWHDGAALPYALGNWPAPWGIVYHIDALAVLLLLIVTGIAAVTLPYARRSVAQEIQPRDIPLFYALLLICLTGLLGIVSTGDAFNLYVFLELSSLSSYALIGLGQQRRALTAAFQYLVMGTIGATFILIGIGLLYSQTGTLNIADLAGRIAAIPETAYGHRTLITAFAFLTVGISLKLALFPLHLWLPNAYSYAPSVVTVFLAATATKVAVYMLLRVCFSVLGNRFVFEQLTLGKILLLPSLAGIVIASLVAIFQYDIKRMLAYSSVAQIGYMTLGISLNSEAALTASIIHLFNHALMKGALFMVMGAVMYRAGSVYLNDFRGLGQRMPWTMAAFVLGGLSLIGVPGTAGFVSKWLLVQAALQHRWWPVVLVILLGSLLAVIYIWRVVETAYFNPLHEIEHGNAEAPPSLLVPLWLLVGANLYFGFDAAWPLQLAQQAAAVLRGGL</sequence>
<feature type="transmembrane region" description="Helical" evidence="8">
    <location>
        <begin position="285"/>
        <end position="307"/>
    </location>
</feature>
<keyword evidence="11" id="KW-1185">Reference proteome</keyword>
<name>A0A1G6ZV26_9BACT</name>
<feature type="transmembrane region" description="Helical" evidence="8">
    <location>
        <begin position="379"/>
        <end position="406"/>
    </location>
</feature>
<gene>
    <name evidence="10" type="ORF">SAMN05661003_103111</name>
</gene>
<proteinExistence type="inferred from homology"/>
<dbReference type="PANTHER" id="PTHR42703">
    <property type="entry name" value="NADH DEHYDROGENASE"/>
    <property type="match status" value="1"/>
</dbReference>
<keyword evidence="3" id="KW-1003">Cell membrane</keyword>
<dbReference type="EMBL" id="FNAQ01000003">
    <property type="protein sequence ID" value="SDE05695.1"/>
    <property type="molecule type" value="Genomic_DNA"/>
</dbReference>
<accession>A0A1G6ZV26</accession>
<dbReference type="Pfam" id="PF00361">
    <property type="entry name" value="Proton_antipo_M"/>
    <property type="match status" value="1"/>
</dbReference>
<protein>
    <submittedName>
        <fullName evidence="10">Multisubunit sodium/proton antiporter, MrpD subunit</fullName>
    </submittedName>
</protein>
<dbReference type="RefSeq" id="WP_092076684.1">
    <property type="nucleotide sequence ID" value="NZ_FNAQ01000003.1"/>
</dbReference>
<feature type="transmembrane region" description="Helical" evidence="8">
    <location>
        <begin position="108"/>
        <end position="127"/>
    </location>
</feature>
<dbReference type="AlphaFoldDB" id="A0A1G6ZV26"/>
<dbReference type="InterPro" id="IPR050586">
    <property type="entry name" value="CPA3_Na-H_Antiporter_D"/>
</dbReference>
<dbReference type="PANTHER" id="PTHR42703:SF1">
    <property type="entry name" value="NA(+)_H(+) ANTIPORTER SUBUNIT D1"/>
    <property type="match status" value="1"/>
</dbReference>
<feature type="transmembrane region" description="Helical" evidence="8">
    <location>
        <begin position="70"/>
        <end position="96"/>
    </location>
</feature>
<dbReference type="GO" id="GO:0008137">
    <property type="term" value="F:NADH dehydrogenase (ubiquinone) activity"/>
    <property type="evidence" value="ECO:0007669"/>
    <property type="project" value="InterPro"/>
</dbReference>
<reference evidence="11" key="1">
    <citation type="submission" date="2016-10" db="EMBL/GenBank/DDBJ databases">
        <authorList>
            <person name="Varghese N."/>
            <person name="Submissions S."/>
        </authorList>
    </citation>
    <scope>NUCLEOTIDE SEQUENCE [LARGE SCALE GENOMIC DNA]</scope>
    <source>
        <strain evidence="11">DSM 8987</strain>
    </source>
</reference>
<evidence type="ECO:0000313" key="10">
    <source>
        <dbReference type="EMBL" id="SDE05695.1"/>
    </source>
</evidence>
<dbReference type="STRING" id="57664.SAMN05661003_103111"/>
<evidence type="ECO:0000256" key="6">
    <source>
        <dbReference type="ARBA" id="ARBA00023136"/>
    </source>
</evidence>
<feature type="transmembrane region" description="Helical" evidence="8">
    <location>
        <begin position="242"/>
        <end position="264"/>
    </location>
</feature>
<keyword evidence="6 8" id="KW-0472">Membrane</keyword>